<dbReference type="AlphaFoldDB" id="A0AAD8Y4S5"/>
<feature type="signal peptide" evidence="1">
    <location>
        <begin position="1"/>
        <end position="21"/>
    </location>
</feature>
<feature type="chain" id="PRO_5042046362" description="Lysozyme" evidence="1">
    <location>
        <begin position="22"/>
        <end position="166"/>
    </location>
</feature>
<dbReference type="InterPro" id="IPR018714">
    <property type="entry name" value="DUF2237"/>
</dbReference>
<comment type="caution">
    <text evidence="2">The sequence shown here is derived from an EMBL/GenBank/DDBJ whole genome shotgun (WGS) entry which is preliminary data.</text>
</comment>
<name>A0AAD8Y4S5_9STRA</name>
<organism evidence="2 3">
    <name type="scientific">Skeletonema marinoi</name>
    <dbReference type="NCBI Taxonomy" id="267567"/>
    <lineage>
        <taxon>Eukaryota</taxon>
        <taxon>Sar</taxon>
        <taxon>Stramenopiles</taxon>
        <taxon>Ochrophyta</taxon>
        <taxon>Bacillariophyta</taxon>
        <taxon>Coscinodiscophyceae</taxon>
        <taxon>Thalassiosirophycidae</taxon>
        <taxon>Thalassiosirales</taxon>
        <taxon>Skeletonemataceae</taxon>
        <taxon>Skeletonema</taxon>
        <taxon>Skeletonema marinoi-dohrnii complex</taxon>
    </lineage>
</organism>
<dbReference type="EMBL" id="JATAAI010000018">
    <property type="protein sequence ID" value="KAK1739457.1"/>
    <property type="molecule type" value="Genomic_DNA"/>
</dbReference>
<evidence type="ECO:0000256" key="1">
    <source>
        <dbReference type="SAM" id="SignalP"/>
    </source>
</evidence>
<keyword evidence="3" id="KW-1185">Reference proteome</keyword>
<evidence type="ECO:0000313" key="3">
    <source>
        <dbReference type="Proteomes" id="UP001224775"/>
    </source>
</evidence>
<proteinExistence type="predicted"/>
<dbReference type="Pfam" id="PF09996">
    <property type="entry name" value="DUF2237"/>
    <property type="match status" value="1"/>
</dbReference>
<evidence type="ECO:0008006" key="4">
    <source>
        <dbReference type="Google" id="ProtNLM"/>
    </source>
</evidence>
<dbReference type="Proteomes" id="UP001224775">
    <property type="component" value="Unassembled WGS sequence"/>
</dbReference>
<keyword evidence="1" id="KW-0732">Signal</keyword>
<dbReference type="Gene3D" id="3.30.56.110">
    <property type="entry name" value="Protein of unknown function DUF2237"/>
    <property type="match status" value="1"/>
</dbReference>
<evidence type="ECO:0000313" key="2">
    <source>
        <dbReference type="EMBL" id="KAK1739457.1"/>
    </source>
</evidence>
<protein>
    <recommendedName>
        <fullName evidence="4">Lysozyme</fullName>
    </recommendedName>
</protein>
<gene>
    <name evidence="2" type="ORF">QTG54_010000</name>
</gene>
<reference evidence="2" key="1">
    <citation type="submission" date="2023-06" db="EMBL/GenBank/DDBJ databases">
        <title>Survivors Of The Sea: Transcriptome response of Skeletonema marinoi to long-term dormancy.</title>
        <authorList>
            <person name="Pinder M.I.M."/>
            <person name="Kourtchenko O."/>
            <person name="Robertson E.K."/>
            <person name="Larsson T."/>
            <person name="Maumus F."/>
            <person name="Osuna-Cruz C.M."/>
            <person name="Vancaester E."/>
            <person name="Stenow R."/>
            <person name="Vandepoele K."/>
            <person name="Ploug H."/>
            <person name="Bruchert V."/>
            <person name="Godhe A."/>
            <person name="Topel M."/>
        </authorList>
    </citation>
    <scope>NUCLEOTIDE SEQUENCE</scope>
    <source>
        <strain evidence="2">R05AC</strain>
    </source>
</reference>
<accession>A0AAD8Y4S5</accession>
<sequence>MKIIIWLQALLFVIRHGTAVADNYVPKNVYGDTLQPCSSDGSALTGYTRSGSCVDLQDDAGSHHICINLHSMSSSGMNFCQVTGQSDWCSSSMPCHENKYQSCQVENWCVCQWAFASYIEKAGGCDAIQYIQCDAINMQALSAYASSTQDKHKEALECIYERCMQS</sequence>